<proteinExistence type="predicted"/>
<dbReference type="SUPFAM" id="SSF47384">
    <property type="entry name" value="Homodimeric domain of signal transducing histidine kinase"/>
    <property type="match status" value="1"/>
</dbReference>
<organism evidence="7 8">
    <name type="scientific">Candidatus Jidaibacter acanthamoebae</name>
    <dbReference type="NCBI Taxonomy" id="86105"/>
    <lineage>
        <taxon>Bacteria</taxon>
        <taxon>Pseudomonadati</taxon>
        <taxon>Pseudomonadota</taxon>
        <taxon>Alphaproteobacteria</taxon>
        <taxon>Rickettsiales</taxon>
        <taxon>Candidatus Midichloriaceae</taxon>
        <taxon>Candidatus Jidaibacter</taxon>
    </lineage>
</organism>
<dbReference type="SMART" id="SM00388">
    <property type="entry name" value="HisKA"/>
    <property type="match status" value="1"/>
</dbReference>
<dbReference type="EMBL" id="JSWE01000184">
    <property type="protein sequence ID" value="KIE04507.1"/>
    <property type="molecule type" value="Genomic_DNA"/>
</dbReference>
<dbReference type="PRINTS" id="PR00344">
    <property type="entry name" value="BCTRLSENSOR"/>
</dbReference>
<dbReference type="OrthoDB" id="9804645at2"/>
<dbReference type="Gene3D" id="3.30.565.10">
    <property type="entry name" value="Histidine kinase-like ATPase, C-terminal domain"/>
    <property type="match status" value="1"/>
</dbReference>
<keyword evidence="5" id="KW-0472">Membrane</keyword>
<dbReference type="EC" id="2.7.13.3" evidence="2"/>
<dbReference type="Proteomes" id="UP000031258">
    <property type="component" value="Unassembled WGS sequence"/>
</dbReference>
<protein>
    <recommendedName>
        <fullName evidence="2">histidine kinase</fullName>
        <ecNumber evidence="2">2.7.13.3</ecNumber>
    </recommendedName>
</protein>
<evidence type="ECO:0000313" key="7">
    <source>
        <dbReference type="EMBL" id="KIE04507.1"/>
    </source>
</evidence>
<dbReference type="PANTHER" id="PTHR43547:SF2">
    <property type="entry name" value="HYBRID SIGNAL TRANSDUCTION HISTIDINE KINASE C"/>
    <property type="match status" value="1"/>
</dbReference>
<name>A0A0C1MR75_9RICK</name>
<accession>A0A0C1MR75</accession>
<dbReference type="CDD" id="cd00082">
    <property type="entry name" value="HisKA"/>
    <property type="match status" value="1"/>
</dbReference>
<feature type="transmembrane region" description="Helical" evidence="5">
    <location>
        <begin position="309"/>
        <end position="331"/>
    </location>
</feature>
<dbReference type="GO" id="GO:0000155">
    <property type="term" value="F:phosphorelay sensor kinase activity"/>
    <property type="evidence" value="ECO:0007669"/>
    <property type="project" value="InterPro"/>
</dbReference>
<dbReference type="PANTHER" id="PTHR43547">
    <property type="entry name" value="TWO-COMPONENT HISTIDINE KINASE"/>
    <property type="match status" value="1"/>
</dbReference>
<comment type="caution">
    <text evidence="7">The sequence shown here is derived from an EMBL/GenBank/DDBJ whole genome shotgun (WGS) entry which is preliminary data.</text>
</comment>
<keyword evidence="8" id="KW-1185">Reference proteome</keyword>
<evidence type="ECO:0000256" key="4">
    <source>
        <dbReference type="SAM" id="Coils"/>
    </source>
</evidence>
<dbReference type="SUPFAM" id="SSF55874">
    <property type="entry name" value="ATPase domain of HSP90 chaperone/DNA topoisomerase II/histidine kinase"/>
    <property type="match status" value="1"/>
</dbReference>
<dbReference type="Pfam" id="PF00512">
    <property type="entry name" value="HisKA"/>
    <property type="match status" value="1"/>
</dbReference>
<evidence type="ECO:0000256" key="3">
    <source>
        <dbReference type="ARBA" id="ARBA00022553"/>
    </source>
</evidence>
<dbReference type="AlphaFoldDB" id="A0A0C1MR75"/>
<evidence type="ECO:0000256" key="2">
    <source>
        <dbReference type="ARBA" id="ARBA00012438"/>
    </source>
</evidence>
<evidence type="ECO:0000256" key="5">
    <source>
        <dbReference type="SAM" id="Phobius"/>
    </source>
</evidence>
<dbReference type="Gene3D" id="1.10.287.130">
    <property type="match status" value="1"/>
</dbReference>
<dbReference type="PROSITE" id="PS50109">
    <property type="entry name" value="HIS_KIN"/>
    <property type="match status" value="1"/>
</dbReference>
<reference evidence="7 8" key="1">
    <citation type="submission" date="2014-11" db="EMBL/GenBank/DDBJ databases">
        <title>A Rickettsiales Symbiont of Amoebae With Ancient Features.</title>
        <authorList>
            <person name="Schulz F."/>
            <person name="Martijn J."/>
            <person name="Wascher F."/>
            <person name="Kostanjsek R."/>
            <person name="Ettema T.J."/>
            <person name="Horn M."/>
        </authorList>
    </citation>
    <scope>NUCLEOTIDE SEQUENCE [LARGE SCALE GENOMIC DNA]</scope>
    <source>
        <strain evidence="7 8">UWC36</strain>
    </source>
</reference>
<keyword evidence="5" id="KW-1133">Transmembrane helix</keyword>
<dbReference type="Pfam" id="PF02518">
    <property type="entry name" value="HATPase_c"/>
    <property type="match status" value="1"/>
</dbReference>
<dbReference type="InterPro" id="IPR004358">
    <property type="entry name" value="Sig_transdc_His_kin-like_C"/>
</dbReference>
<comment type="catalytic activity">
    <reaction evidence="1">
        <text>ATP + protein L-histidine = ADP + protein N-phospho-L-histidine.</text>
        <dbReference type="EC" id="2.7.13.3"/>
    </reaction>
</comment>
<dbReference type="InterPro" id="IPR003594">
    <property type="entry name" value="HATPase_dom"/>
</dbReference>
<keyword evidence="4" id="KW-0175">Coiled coil</keyword>
<keyword evidence="3" id="KW-0597">Phosphoprotein</keyword>
<keyword evidence="5" id="KW-0812">Transmembrane</keyword>
<dbReference type="InterPro" id="IPR005467">
    <property type="entry name" value="His_kinase_dom"/>
</dbReference>
<feature type="coiled-coil region" evidence="4">
    <location>
        <begin position="360"/>
        <end position="408"/>
    </location>
</feature>
<dbReference type="InterPro" id="IPR003661">
    <property type="entry name" value="HisK_dim/P_dom"/>
</dbReference>
<dbReference type="InterPro" id="IPR036890">
    <property type="entry name" value="HATPase_C_sf"/>
</dbReference>
<dbReference type="RefSeq" id="WP_039458430.1">
    <property type="nucleotide sequence ID" value="NZ_JSWE01000184.1"/>
</dbReference>
<feature type="transmembrane region" description="Helical" evidence="5">
    <location>
        <begin position="28"/>
        <end position="50"/>
    </location>
</feature>
<gene>
    <name evidence="7" type="ORF">NF27_HQ00450</name>
</gene>
<evidence type="ECO:0000313" key="8">
    <source>
        <dbReference type="Proteomes" id="UP000031258"/>
    </source>
</evidence>
<dbReference type="STRING" id="86105.NF27_HQ00450"/>
<evidence type="ECO:0000256" key="1">
    <source>
        <dbReference type="ARBA" id="ARBA00000085"/>
    </source>
</evidence>
<dbReference type="InterPro" id="IPR036097">
    <property type="entry name" value="HisK_dim/P_sf"/>
</dbReference>
<sequence length="632" mass="72565">MKAKNLFNLKTFKRNVLNLTKSFSLANLHLHFSVCVVIITVCVSIIFAVLKYKDFQKEKNYYLLEQSYKLNIALYEKISFAENMVKFLAEKIIQSGDYSYSNIAFLLKHQRENFKKDTLAWTLIHYVNPEHYMVVDSIMGVRQQPINLSSTKRSWIEAAFEDPWKLKFSKPDFGLITRQRVLSTALGMQVKNKFIGYLSIAIYLEKISKSLQSVVDKNVSFILLDTEGNFLLASDPAINEQSIKIPEALKYEVFRLKHSNSYLLSKPIKIDNHIFTLKMNTENYPFIFLVGQDTVNYYEQFKQEIIPHIIKNITLGVVFITILLFLSYIVVRPIIELSNAADNISKGANVEIPEYEALELNNLASQLANIQNITKDLRLKQAELTKANENLRNANEFIQSNMSFLSHELRNPISSIIGFAKLLKKKLSDAEDKENREYTEFIYNIAVHQDKQINFFLKLFEFQERGKKLEYKEINLTEVIQSNINMVMHHANKKGVRVILNIASDLPNMIGDDIMIGQMVQNFATNGAKYNKQGGSLEVKAFTRVHNRKKEIVIQFKDTGIGIEEKDLQKLFKKFERIQNDRNVGVMGYGLGLAFAKTCIIAHDGEINVASEPGKGTVFGISFPRARIVEKL</sequence>
<feature type="domain" description="Histidine kinase" evidence="6">
    <location>
        <begin position="404"/>
        <end position="627"/>
    </location>
</feature>
<evidence type="ECO:0000259" key="6">
    <source>
        <dbReference type="PROSITE" id="PS50109"/>
    </source>
</evidence>
<dbReference type="SMART" id="SM00387">
    <property type="entry name" value="HATPase_c"/>
    <property type="match status" value="1"/>
</dbReference>